<proteinExistence type="predicted"/>
<protein>
    <submittedName>
        <fullName evidence="1">Uncharacterized protein</fullName>
    </submittedName>
</protein>
<accession>A0A2P2IL90</accession>
<evidence type="ECO:0000313" key="1">
    <source>
        <dbReference type="EMBL" id="MBW82016.1"/>
    </source>
</evidence>
<dbReference type="AlphaFoldDB" id="A0A2P2IL90"/>
<reference evidence="1" key="1">
    <citation type="submission" date="2018-02" db="EMBL/GenBank/DDBJ databases">
        <title>Rhizophora mucronata_Transcriptome.</title>
        <authorList>
            <person name="Meera S.P."/>
            <person name="Sreeshan A."/>
            <person name="Augustine A."/>
        </authorList>
    </citation>
    <scope>NUCLEOTIDE SEQUENCE</scope>
    <source>
        <tissue evidence="1">Leaf</tissue>
    </source>
</reference>
<sequence>MQQGTKMLLEFGNATKILLQPSMTYYPESKHHIQIE</sequence>
<organism evidence="1">
    <name type="scientific">Rhizophora mucronata</name>
    <name type="common">Asiatic mangrove</name>
    <dbReference type="NCBI Taxonomy" id="61149"/>
    <lineage>
        <taxon>Eukaryota</taxon>
        <taxon>Viridiplantae</taxon>
        <taxon>Streptophyta</taxon>
        <taxon>Embryophyta</taxon>
        <taxon>Tracheophyta</taxon>
        <taxon>Spermatophyta</taxon>
        <taxon>Magnoliopsida</taxon>
        <taxon>eudicotyledons</taxon>
        <taxon>Gunneridae</taxon>
        <taxon>Pentapetalae</taxon>
        <taxon>rosids</taxon>
        <taxon>fabids</taxon>
        <taxon>Malpighiales</taxon>
        <taxon>Rhizophoraceae</taxon>
        <taxon>Rhizophora</taxon>
    </lineage>
</organism>
<name>A0A2P2IL90_RHIMU</name>
<dbReference type="EMBL" id="GGEC01001533">
    <property type="protein sequence ID" value="MBW82016.1"/>
    <property type="molecule type" value="Transcribed_RNA"/>
</dbReference>